<dbReference type="RefSeq" id="WP_114510353.1">
    <property type="nucleotide sequence ID" value="NZ_QPMK01000004.1"/>
</dbReference>
<dbReference type="InterPro" id="IPR038696">
    <property type="entry name" value="IalB_sf"/>
</dbReference>
<name>A0A369TNH3_9RHOB</name>
<proteinExistence type="predicted"/>
<evidence type="ECO:0000256" key="1">
    <source>
        <dbReference type="SAM" id="MobiDB-lite"/>
    </source>
</evidence>
<dbReference type="InterPro" id="IPR010642">
    <property type="entry name" value="Invasion_prot_B"/>
</dbReference>
<dbReference type="EMBL" id="QPMK01000004">
    <property type="protein sequence ID" value="RDD66808.1"/>
    <property type="molecule type" value="Genomic_DNA"/>
</dbReference>
<sequence length="225" mass="23454">MTKHLTLATALVALMMSGAVQAQDTDPAAEAPAAEAPAAEAPATDAPAAEAPAADAPATATAPGLDTGQPVGNADEDDTYVKSTEGDWDVQCLRVEQGEEPCQMYQLLQDGNGNSVAEVSIFKVEGAGQVAAGATFIVPLGTLLTEKLTIQVDSAQAKRYDLSFCVQIGCYARVGFTEAEVNAFRRGQVARVTITPFQAPDQRVTVNMSLAGFTAAYDQITALEQ</sequence>
<dbReference type="Proteomes" id="UP000253977">
    <property type="component" value="Unassembled WGS sequence"/>
</dbReference>
<feature type="signal peptide" evidence="2">
    <location>
        <begin position="1"/>
        <end position="22"/>
    </location>
</feature>
<keyword evidence="4" id="KW-1185">Reference proteome</keyword>
<dbReference type="Gene3D" id="2.60.40.1880">
    <property type="entry name" value="Invasion associated locus B (IalB) protein"/>
    <property type="match status" value="1"/>
</dbReference>
<evidence type="ECO:0000256" key="2">
    <source>
        <dbReference type="SAM" id="SignalP"/>
    </source>
</evidence>
<reference evidence="3 4" key="1">
    <citation type="submission" date="2018-07" db="EMBL/GenBank/DDBJ databases">
        <title>Thalassococcus profundi sp. nov., a marine bacterium isolated from deep seawater of Okinawa Trough.</title>
        <authorList>
            <person name="Yu M."/>
        </authorList>
    </citation>
    <scope>NUCLEOTIDE SEQUENCE [LARGE SCALE GENOMIC DNA]</scope>
    <source>
        <strain evidence="3 4">WRAS1</strain>
    </source>
</reference>
<accession>A0A369TNH3</accession>
<feature type="compositionally biased region" description="Low complexity" evidence="1">
    <location>
        <begin position="25"/>
        <end position="63"/>
    </location>
</feature>
<feature type="region of interest" description="Disordered" evidence="1">
    <location>
        <begin position="25"/>
        <end position="81"/>
    </location>
</feature>
<dbReference type="OrthoDB" id="9797912at2"/>
<organism evidence="3 4">
    <name type="scientific">Thalassococcus profundi</name>
    <dbReference type="NCBI Taxonomy" id="2282382"/>
    <lineage>
        <taxon>Bacteria</taxon>
        <taxon>Pseudomonadati</taxon>
        <taxon>Pseudomonadota</taxon>
        <taxon>Alphaproteobacteria</taxon>
        <taxon>Rhodobacterales</taxon>
        <taxon>Roseobacteraceae</taxon>
        <taxon>Thalassococcus</taxon>
    </lineage>
</organism>
<evidence type="ECO:0000313" key="4">
    <source>
        <dbReference type="Proteomes" id="UP000253977"/>
    </source>
</evidence>
<comment type="caution">
    <text evidence="3">The sequence shown here is derived from an EMBL/GenBank/DDBJ whole genome shotgun (WGS) entry which is preliminary data.</text>
</comment>
<protein>
    <submittedName>
        <fullName evidence="3">Invasion associated locus B family protein</fullName>
    </submittedName>
</protein>
<dbReference type="AlphaFoldDB" id="A0A369TNH3"/>
<gene>
    <name evidence="3" type="ORF">DU478_07595</name>
</gene>
<feature type="chain" id="PRO_5017008968" evidence="2">
    <location>
        <begin position="23"/>
        <end position="225"/>
    </location>
</feature>
<dbReference type="Pfam" id="PF06776">
    <property type="entry name" value="IalB"/>
    <property type="match status" value="1"/>
</dbReference>
<evidence type="ECO:0000313" key="3">
    <source>
        <dbReference type="EMBL" id="RDD66808.1"/>
    </source>
</evidence>
<keyword evidence="2" id="KW-0732">Signal</keyword>